<evidence type="ECO:0000256" key="4">
    <source>
        <dbReference type="ARBA" id="ARBA00022927"/>
    </source>
</evidence>
<dbReference type="GO" id="GO:0007268">
    <property type="term" value="P:chemical synaptic transmission"/>
    <property type="evidence" value="ECO:0007669"/>
    <property type="project" value="TreeGrafter"/>
</dbReference>
<proteinExistence type="inferred from homology"/>
<dbReference type="PANTHER" id="PTHR14146:SF0">
    <property type="entry name" value="EXOCYST COMPLEX COMPONENT 4"/>
    <property type="match status" value="1"/>
</dbReference>
<comment type="caution">
    <text evidence="9">The sequence shown here is derived from an EMBL/GenBank/DDBJ whole genome shotgun (WGS) entry which is preliminary data.</text>
</comment>
<dbReference type="Pfam" id="PF20652">
    <property type="entry name" value="Sec8_C"/>
    <property type="match status" value="1"/>
</dbReference>
<dbReference type="GO" id="GO:0015031">
    <property type="term" value="P:protein transport"/>
    <property type="evidence" value="ECO:0007669"/>
    <property type="project" value="UniProtKB-KW"/>
</dbReference>
<feature type="compositionally biased region" description="Polar residues" evidence="6">
    <location>
        <begin position="853"/>
        <end position="870"/>
    </location>
</feature>
<evidence type="ECO:0000256" key="6">
    <source>
        <dbReference type="SAM" id="MobiDB-lite"/>
    </source>
</evidence>
<keyword evidence="4 5" id="KW-0653">Protein transport</keyword>
<dbReference type="GO" id="GO:0006893">
    <property type="term" value="P:Golgi to plasma membrane transport"/>
    <property type="evidence" value="ECO:0007669"/>
    <property type="project" value="TreeGrafter"/>
</dbReference>
<evidence type="ECO:0000256" key="5">
    <source>
        <dbReference type="RuleBase" id="RU367079"/>
    </source>
</evidence>
<name>A0A9D4P615_DERFA</name>
<reference evidence="9" key="1">
    <citation type="submission" date="2020-06" db="EMBL/GenBank/DDBJ databases">
        <authorList>
            <person name="Ji K."/>
            <person name="Li J."/>
        </authorList>
    </citation>
    <scope>NUCLEOTIDE SEQUENCE</scope>
    <source>
        <strain evidence="9">JKM2019</strain>
        <tissue evidence="9">Whole body</tissue>
    </source>
</reference>
<evidence type="ECO:0000256" key="3">
    <source>
        <dbReference type="ARBA" id="ARBA00022483"/>
    </source>
</evidence>
<feature type="compositionally biased region" description="Low complexity" evidence="6">
    <location>
        <begin position="876"/>
        <end position="886"/>
    </location>
</feature>
<protein>
    <recommendedName>
        <fullName evidence="5">Exocyst complex component Sec8</fullName>
    </recommendedName>
</protein>
<dbReference type="Pfam" id="PF04048">
    <property type="entry name" value="Sec8_N"/>
    <property type="match status" value="1"/>
</dbReference>
<feature type="region of interest" description="Disordered" evidence="6">
    <location>
        <begin position="709"/>
        <end position="748"/>
    </location>
</feature>
<evidence type="ECO:0000259" key="8">
    <source>
        <dbReference type="Pfam" id="PF20652"/>
    </source>
</evidence>
<accession>A0A9D4P615</accession>
<feature type="region of interest" description="Disordered" evidence="6">
    <location>
        <begin position="624"/>
        <end position="671"/>
    </location>
</feature>
<keyword evidence="2 5" id="KW-0813">Transport</keyword>
<reference evidence="9" key="2">
    <citation type="journal article" date="2021" name="World Allergy Organ. J.">
        <title>Chromosome-level assembly of Dermatophagoides farinae genome and transcriptome reveals two novel allergens Der f 37 and Der f 39.</title>
        <authorList>
            <person name="Chen J."/>
            <person name="Cai Z."/>
            <person name="Fan D."/>
            <person name="Hu J."/>
            <person name="Hou Y."/>
            <person name="He Y."/>
            <person name="Zhang Z."/>
            <person name="Zhao Z."/>
            <person name="Gao P."/>
            <person name="Hu W."/>
            <person name="Sun J."/>
            <person name="Li J."/>
            <person name="Ji K."/>
        </authorList>
    </citation>
    <scope>NUCLEOTIDE SEQUENCE</scope>
    <source>
        <strain evidence="9">JKM2019</strain>
    </source>
</reference>
<dbReference type="GO" id="GO:0000145">
    <property type="term" value="C:exocyst"/>
    <property type="evidence" value="ECO:0007669"/>
    <property type="project" value="UniProtKB-UniRule"/>
</dbReference>
<gene>
    <name evidence="9" type="ORF">HUG17_0462</name>
</gene>
<dbReference type="InterPro" id="IPR048630">
    <property type="entry name" value="Sec8_M"/>
</dbReference>
<evidence type="ECO:0000313" key="9">
    <source>
        <dbReference type="EMBL" id="KAH7644924.1"/>
    </source>
</evidence>
<comment type="function">
    <text evidence="5">Component of the exocyst complex involved in the docking of exocytic vesicles with fusion sites on the plasma membrane.</text>
</comment>
<feature type="compositionally biased region" description="Polar residues" evidence="6">
    <location>
        <begin position="639"/>
        <end position="671"/>
    </location>
</feature>
<feature type="region of interest" description="Disordered" evidence="6">
    <location>
        <begin position="1222"/>
        <end position="1245"/>
    </location>
</feature>
<dbReference type="GO" id="GO:0006612">
    <property type="term" value="P:protein targeting to membrane"/>
    <property type="evidence" value="ECO:0007669"/>
    <property type="project" value="UniProtKB-UniRule"/>
</dbReference>
<dbReference type="EMBL" id="SDOV01000001">
    <property type="protein sequence ID" value="KAH7644924.1"/>
    <property type="molecule type" value="Genomic_DNA"/>
</dbReference>
<keyword evidence="3 5" id="KW-0268">Exocytosis</keyword>
<feature type="compositionally biased region" description="Low complexity" evidence="6">
    <location>
        <begin position="1222"/>
        <end position="1243"/>
    </location>
</feature>
<dbReference type="GO" id="GO:0032584">
    <property type="term" value="C:growth cone membrane"/>
    <property type="evidence" value="ECO:0007669"/>
    <property type="project" value="TreeGrafter"/>
</dbReference>
<feature type="domain" description="Exocyst complex component Sec8 N-terminal" evidence="7">
    <location>
        <begin position="45"/>
        <end position="143"/>
    </location>
</feature>
<sequence length="1424" mass="158897">MAEPAPIRPQRIIRANREITGGLLMSVIRSLTTSRDSADRDRERLELEKGFQQCDAKLNELISQHGNDLYKVMTIFSTILTNLSRAKERLIDTRDKLLNCQKLLHCKREELKKLWLEIIENRAVFNLLERIERVSALPRQVESYADKKHYLHAGKCCVDGLRQLGCSESSPCLSSVGELDPSSTTTNGFQSPSSAMGNNQFDFSLGKIEALTEVRQELLTKKEMLFDKCIEELHRHLYSITTENVRKQFQNEQQQRQIRETSNSNQNHKPSVIYDNLRLYENQMIKTDQQQQSQSTAIQDENDFDAYPEEDSRQFISMLTKCIGLLNKIPDAVKIIKERFDEEFVNVVIRTAQDILISNQNDSIVDSLAAANNTDSMSLMDLDADGIPDVSSMAVVNSTPTPNTGQDLVVLTCTRLLGYRYNGFSHLQSSANDRSYNQLQWPRTSLQLRQLFDMLIQQFYHIMELHDTVILINLKRIDSALHLAAMADNMTIQDPNDVDSNSMAVNTAFYSSIDIWSKIQLLIQQLLDYYLDISQISGQASSTGPIGGAMNYNLVSSLLPSAAVNMLFGLNSAGTTTSVTSSGPVGSGCPDNLSCFFIKRRPMVVAGAMNAVMMMSKNTSNFSNTAAASGSGGQTTGTMDQSDSGTGQSTNVISTVSSGTMSNQSGTLQPVSSGHNLLHSFSQSHWRSNQSNLFKFDHSTQAISWNSFLQQQQRQSETTNADQQGENISTNTDQTDSDNKSANQQQQTSAVNNNINHRLFDSLRSICHQSPDNLVLLHDTLLEHVHKCPLTTASNNNTDSGNSKQQQINILHSYLMSSSQKFTRHINTQLDAMLEQAQKSLESGVTILLQQPVSQTDQSSNAQRSKQSPQNKDKISGSSDSSDQQSPMTPSGPTITIGPGHNVTLLLLESAVLVDVAVHDLSMLMGTMTEYRQHYLGYICNVLTAYKDSCTRLYDTVTTEMIHQPSMTSTMTTNQSLMGGVSNLDLSESSHTSTMLTNSDQRRSILSAYCAHNEDINRLLKSQPNWIQLEMVNQRIRTTASGRTTPSSLIKSHQRYGGVGNAPARRQMMMINRQMSTSMSFDVESPEDVRQRNASEIDILIKMLSQEITQSELLWNQGQLTLLANMQQSFEWLAVRCDHLVQMIQSQSSGSSSSNRRNRMGLSNDSSDVIIATLNQLSVDFEELGQLCLMVLHLEIRVHCCYHLQALDAQFFTTPVPSTMMSTSDHSYSGNRSSNATNSTSTDLSDDGRIMPLLEDLQRMHSEISAAQLSTSKMGYLFEGLGHLMATKFINSAMAVKRVKPNGIKRACRAIYDIQRRLSTLTKSRELALDYARQYFEMLLLTPEEIFSTIIERGRQFKPQEYISAITLLHQSGLSQTGSETGVNTIMANTTTSAASNSLDQHQSNQQLQRLIKRLNHILAEVIS</sequence>
<dbReference type="OrthoDB" id="272977at2759"/>
<dbReference type="Proteomes" id="UP000828236">
    <property type="component" value="Unassembled WGS sequence"/>
</dbReference>
<dbReference type="InterPro" id="IPR039682">
    <property type="entry name" value="Sec8/EXOC4"/>
</dbReference>
<evidence type="ECO:0000256" key="2">
    <source>
        <dbReference type="ARBA" id="ARBA00022448"/>
    </source>
</evidence>
<dbReference type="GO" id="GO:0045202">
    <property type="term" value="C:synapse"/>
    <property type="evidence" value="ECO:0007669"/>
    <property type="project" value="TreeGrafter"/>
</dbReference>
<feature type="domain" description="Exocyst complex component Sec8 middle helical bundle" evidence="8">
    <location>
        <begin position="308"/>
        <end position="536"/>
    </location>
</feature>
<organism evidence="9">
    <name type="scientific">Dermatophagoides farinae</name>
    <name type="common">American house dust mite</name>
    <dbReference type="NCBI Taxonomy" id="6954"/>
    <lineage>
        <taxon>Eukaryota</taxon>
        <taxon>Metazoa</taxon>
        <taxon>Ecdysozoa</taxon>
        <taxon>Arthropoda</taxon>
        <taxon>Chelicerata</taxon>
        <taxon>Arachnida</taxon>
        <taxon>Acari</taxon>
        <taxon>Acariformes</taxon>
        <taxon>Sarcoptiformes</taxon>
        <taxon>Astigmata</taxon>
        <taxon>Psoroptidia</taxon>
        <taxon>Analgoidea</taxon>
        <taxon>Pyroglyphidae</taxon>
        <taxon>Dermatophagoidinae</taxon>
        <taxon>Dermatophagoides</taxon>
    </lineage>
</organism>
<dbReference type="GO" id="GO:0090522">
    <property type="term" value="P:vesicle tethering involved in exocytosis"/>
    <property type="evidence" value="ECO:0007669"/>
    <property type="project" value="UniProtKB-UniRule"/>
</dbReference>
<comment type="similarity">
    <text evidence="1 5">Belongs to the SEC8 family.</text>
</comment>
<evidence type="ECO:0000256" key="1">
    <source>
        <dbReference type="ARBA" id="ARBA00010470"/>
    </source>
</evidence>
<dbReference type="GO" id="GO:0006904">
    <property type="term" value="P:vesicle docking involved in exocytosis"/>
    <property type="evidence" value="ECO:0007669"/>
    <property type="project" value="InterPro"/>
</dbReference>
<dbReference type="PANTHER" id="PTHR14146">
    <property type="entry name" value="EXOCYST COMPLEX COMPONENT 4"/>
    <property type="match status" value="1"/>
</dbReference>
<dbReference type="InterPro" id="IPR007191">
    <property type="entry name" value="Sec8_exocyst_N"/>
</dbReference>
<evidence type="ECO:0000259" key="7">
    <source>
        <dbReference type="Pfam" id="PF04048"/>
    </source>
</evidence>
<feature type="region of interest" description="Disordered" evidence="6">
    <location>
        <begin position="853"/>
        <end position="896"/>
    </location>
</feature>